<protein>
    <recommendedName>
        <fullName evidence="3">DUF4440 domain-containing protein</fullName>
    </recommendedName>
</protein>
<name>A0ABS2JQJ7_9GAMM</name>
<keyword evidence="2" id="KW-1185">Reference proteome</keyword>
<reference evidence="1 2" key="1">
    <citation type="submission" date="2020-10" db="EMBL/GenBank/DDBJ databases">
        <title>Phylogeny of dyella-like bacteria.</title>
        <authorList>
            <person name="Fu J."/>
        </authorList>
    </citation>
    <scope>NUCLEOTIDE SEQUENCE [LARGE SCALE GENOMIC DNA]</scope>
    <source>
        <strain evidence="1 2">THG-B117</strain>
    </source>
</reference>
<accession>A0ABS2JQJ7</accession>
<evidence type="ECO:0000313" key="2">
    <source>
        <dbReference type="Proteomes" id="UP001430065"/>
    </source>
</evidence>
<gene>
    <name evidence="1" type="ORF">ISP20_08120</name>
</gene>
<dbReference type="SUPFAM" id="SSF54427">
    <property type="entry name" value="NTF2-like"/>
    <property type="match status" value="1"/>
</dbReference>
<proteinExistence type="predicted"/>
<dbReference type="EMBL" id="JADIKC010000003">
    <property type="protein sequence ID" value="MBM7121126.1"/>
    <property type="molecule type" value="Genomic_DNA"/>
</dbReference>
<organism evidence="1 2">
    <name type="scientific">Dyella kyungheensis</name>
    <dbReference type="NCBI Taxonomy" id="1242174"/>
    <lineage>
        <taxon>Bacteria</taxon>
        <taxon>Pseudomonadati</taxon>
        <taxon>Pseudomonadota</taxon>
        <taxon>Gammaproteobacteria</taxon>
        <taxon>Lysobacterales</taxon>
        <taxon>Rhodanobacteraceae</taxon>
        <taxon>Dyella</taxon>
    </lineage>
</organism>
<comment type="caution">
    <text evidence="1">The sequence shown here is derived from an EMBL/GenBank/DDBJ whole genome shotgun (WGS) entry which is preliminary data.</text>
</comment>
<evidence type="ECO:0008006" key="3">
    <source>
        <dbReference type="Google" id="ProtNLM"/>
    </source>
</evidence>
<dbReference type="Gene3D" id="3.10.450.50">
    <property type="match status" value="1"/>
</dbReference>
<dbReference type="Proteomes" id="UP001430065">
    <property type="component" value="Unassembled WGS sequence"/>
</dbReference>
<sequence>MVRVVSMRVGAFMGSVAARGKCHCGEPSRCPQTALRQKAGELCHPALSRREARKHACGSPLEAAPMLRFLFLAVLGTTATVAHAQTAETSRCAVWQRELSFAASVERHDEKAFAEHIESDAVFAANTARPQRGRAAIVKQWKSLLEGKSVRVRWYPAWVVQAGDPSVVLSSGPALLENLAPNANPRYTLIAFSTVWHRGSDGVWRVMFDGGDEGRAATAQDVANFETGRRAQCSPDLVSLATLDREPAAQH</sequence>
<evidence type="ECO:0000313" key="1">
    <source>
        <dbReference type="EMBL" id="MBM7121126.1"/>
    </source>
</evidence>
<dbReference type="InterPro" id="IPR032710">
    <property type="entry name" value="NTF2-like_dom_sf"/>
</dbReference>